<evidence type="ECO:0000313" key="3">
    <source>
        <dbReference type="EMBL" id="NII06283.1"/>
    </source>
</evidence>
<evidence type="ECO:0000313" key="4">
    <source>
        <dbReference type="Proteomes" id="UP000490980"/>
    </source>
</evidence>
<proteinExistence type="predicted"/>
<dbReference type="Pfam" id="PF13827">
    <property type="entry name" value="DUF4189"/>
    <property type="match status" value="1"/>
</dbReference>
<organism evidence="3 4">
    <name type="scientific">Luteibacter anthropi</name>
    <dbReference type="NCBI Taxonomy" id="564369"/>
    <lineage>
        <taxon>Bacteria</taxon>
        <taxon>Pseudomonadati</taxon>
        <taxon>Pseudomonadota</taxon>
        <taxon>Gammaproteobacteria</taxon>
        <taxon>Lysobacterales</taxon>
        <taxon>Rhodanobacteraceae</taxon>
        <taxon>Luteibacter</taxon>
    </lineage>
</organism>
<protein>
    <submittedName>
        <fullName evidence="3">DUF4189 domain-containing protein</fullName>
    </submittedName>
</protein>
<evidence type="ECO:0000256" key="1">
    <source>
        <dbReference type="SAM" id="SignalP"/>
    </source>
</evidence>
<feature type="chain" id="PRO_5031190186" evidence="1">
    <location>
        <begin position="23"/>
        <end position="164"/>
    </location>
</feature>
<accession>A0A7X5U9C7</accession>
<keyword evidence="4" id="KW-1185">Reference proteome</keyword>
<dbReference type="Proteomes" id="UP000490980">
    <property type="component" value="Unassembled WGS sequence"/>
</dbReference>
<comment type="caution">
    <text evidence="3">The sequence shown here is derived from an EMBL/GenBank/DDBJ whole genome shotgun (WGS) entry which is preliminary data.</text>
</comment>
<gene>
    <name evidence="3" type="ORF">HBF25_07800</name>
</gene>
<dbReference type="InterPro" id="IPR025240">
    <property type="entry name" value="DUF4189"/>
</dbReference>
<keyword evidence="1" id="KW-0732">Signal</keyword>
<reference evidence="3 4" key="1">
    <citation type="submission" date="2020-03" db="EMBL/GenBank/DDBJ databases">
        <authorList>
            <person name="Lai Q."/>
        </authorList>
    </citation>
    <scope>NUCLEOTIDE SEQUENCE [LARGE SCALE GENOMIC DNA]</scope>
    <source>
        <strain evidence="3 4">CCUG 25036</strain>
    </source>
</reference>
<sequence>MTTFRRALTSIGFMFLSALAHAKGGCPTGQYPQQGAGWQTCVPIHGHGAEPPTRQKQPRFINQWLSFAVDPSNGAFDISSDPSSREFAMSTAIDHCQAKGGKLCDTAGTVLNPCLAITIGDKQLWTNSDVRKDRAESKSLNDCKKKDANCELHYSACASPIMVN</sequence>
<feature type="domain" description="DUF4189" evidence="2">
    <location>
        <begin position="64"/>
        <end position="157"/>
    </location>
</feature>
<feature type="signal peptide" evidence="1">
    <location>
        <begin position="1"/>
        <end position="22"/>
    </location>
</feature>
<dbReference type="AlphaFoldDB" id="A0A7X5U9C7"/>
<evidence type="ECO:0000259" key="2">
    <source>
        <dbReference type="Pfam" id="PF13827"/>
    </source>
</evidence>
<name>A0A7X5U9C7_9GAMM</name>
<dbReference type="EMBL" id="JAARLZ010000003">
    <property type="protein sequence ID" value="NII06283.1"/>
    <property type="molecule type" value="Genomic_DNA"/>
</dbReference>